<accession>A0A7J7FY94</accession>
<gene>
    <name evidence="1" type="ORF">HYC85_029112</name>
</gene>
<name>A0A7J7FY94_CAMSI</name>
<dbReference type="AlphaFoldDB" id="A0A7J7FY94"/>
<protein>
    <submittedName>
        <fullName evidence="1">Uncharacterized protein</fullName>
    </submittedName>
</protein>
<dbReference type="Proteomes" id="UP000593564">
    <property type="component" value="Unassembled WGS sequence"/>
</dbReference>
<keyword evidence="2" id="KW-1185">Reference proteome</keyword>
<reference evidence="2" key="1">
    <citation type="journal article" date="2020" name="Nat. Commun.">
        <title>Genome assembly of wild tea tree DASZ reveals pedigree and selection history of tea varieties.</title>
        <authorList>
            <person name="Zhang W."/>
            <person name="Zhang Y."/>
            <person name="Qiu H."/>
            <person name="Guo Y."/>
            <person name="Wan H."/>
            <person name="Zhang X."/>
            <person name="Scossa F."/>
            <person name="Alseekh S."/>
            <person name="Zhang Q."/>
            <person name="Wang P."/>
            <person name="Xu L."/>
            <person name="Schmidt M.H."/>
            <person name="Jia X."/>
            <person name="Li D."/>
            <person name="Zhu A."/>
            <person name="Guo F."/>
            <person name="Chen W."/>
            <person name="Ni D."/>
            <person name="Usadel B."/>
            <person name="Fernie A.R."/>
            <person name="Wen W."/>
        </authorList>
    </citation>
    <scope>NUCLEOTIDE SEQUENCE [LARGE SCALE GENOMIC DNA]</scope>
    <source>
        <strain evidence="2">cv. G240</strain>
    </source>
</reference>
<evidence type="ECO:0000313" key="2">
    <source>
        <dbReference type="Proteomes" id="UP000593564"/>
    </source>
</evidence>
<sequence length="226" mass="25039">MGVQIEDALKEGLIDNDREQPEELSTATLMQARAHGHETDLCFQLRHEIQDLIDNGVILPPEKPNVTTNPLLTHNQAPPPKRINFIQTGVVPHDPSIYITPSHLPKPEVFLLDCTNLCMIDITMTRAKPTMVTIENRRKEIPKEKKVVESESAESGNHVEKTYSPGDYISLIGQDGPDVELPIGRELCMIQGDSLGQGTDDLRAVEEDLVNLQFYSNQDPGGAAVN</sequence>
<dbReference type="EMBL" id="JACBKZ010000014">
    <property type="protein sequence ID" value="KAF5932941.1"/>
    <property type="molecule type" value="Genomic_DNA"/>
</dbReference>
<organism evidence="1 2">
    <name type="scientific">Camellia sinensis</name>
    <name type="common">Tea plant</name>
    <name type="synonym">Thea sinensis</name>
    <dbReference type="NCBI Taxonomy" id="4442"/>
    <lineage>
        <taxon>Eukaryota</taxon>
        <taxon>Viridiplantae</taxon>
        <taxon>Streptophyta</taxon>
        <taxon>Embryophyta</taxon>
        <taxon>Tracheophyta</taxon>
        <taxon>Spermatophyta</taxon>
        <taxon>Magnoliopsida</taxon>
        <taxon>eudicotyledons</taxon>
        <taxon>Gunneridae</taxon>
        <taxon>Pentapetalae</taxon>
        <taxon>asterids</taxon>
        <taxon>Ericales</taxon>
        <taxon>Theaceae</taxon>
        <taxon>Camellia</taxon>
    </lineage>
</organism>
<proteinExistence type="predicted"/>
<evidence type="ECO:0000313" key="1">
    <source>
        <dbReference type="EMBL" id="KAF5932941.1"/>
    </source>
</evidence>
<comment type="caution">
    <text evidence="1">The sequence shown here is derived from an EMBL/GenBank/DDBJ whole genome shotgun (WGS) entry which is preliminary data.</text>
</comment>
<reference evidence="1 2" key="2">
    <citation type="submission" date="2020-07" db="EMBL/GenBank/DDBJ databases">
        <title>Genome assembly of wild tea tree DASZ reveals pedigree and selection history of tea varieties.</title>
        <authorList>
            <person name="Zhang W."/>
        </authorList>
    </citation>
    <scope>NUCLEOTIDE SEQUENCE [LARGE SCALE GENOMIC DNA]</scope>
    <source>
        <strain evidence="2">cv. G240</strain>
        <tissue evidence="1">Leaf</tissue>
    </source>
</reference>